<dbReference type="AlphaFoldDB" id="A0A1V3XGU3"/>
<keyword evidence="6" id="KW-1185">Reference proteome</keyword>
<dbReference type="EMBL" id="AP023343">
    <property type="protein sequence ID" value="BCI86463.1"/>
    <property type="molecule type" value="Genomic_DNA"/>
</dbReference>
<evidence type="ECO:0000313" key="1">
    <source>
        <dbReference type="EMBL" id="BCI86463.1"/>
    </source>
</evidence>
<gene>
    <name evidence="3" type="ORF">BZL29_2281</name>
    <name evidence="2" type="ORF">BZL30_2296</name>
    <name evidence="1" type="ORF">NIIDMKKI_16690</name>
</gene>
<dbReference type="Proteomes" id="UP000188532">
    <property type="component" value="Unassembled WGS sequence"/>
</dbReference>
<organism evidence="2 5">
    <name type="scientific">Mycobacterium kansasii</name>
    <dbReference type="NCBI Taxonomy" id="1768"/>
    <lineage>
        <taxon>Bacteria</taxon>
        <taxon>Bacillati</taxon>
        <taxon>Actinomycetota</taxon>
        <taxon>Actinomycetes</taxon>
        <taxon>Mycobacteriales</taxon>
        <taxon>Mycobacteriaceae</taxon>
        <taxon>Mycobacterium</taxon>
    </lineage>
</organism>
<accession>A0A1V3XGU3</accession>
<sequence length="104" mass="10977">MVSTVKRTLVGALISGFGAVATLWLAALGPGAATARADVRCDPVCHGTWCPGDPVDFRVRDLATGWDMNTCHEYHQVSGQPGLYAEGPLDPGTFVCPPISFMCP</sequence>
<evidence type="ECO:0000313" key="5">
    <source>
        <dbReference type="Proteomes" id="UP000189229"/>
    </source>
</evidence>
<dbReference type="EMBL" id="MVBN01000002">
    <property type="protein sequence ID" value="OOK79992.1"/>
    <property type="molecule type" value="Genomic_DNA"/>
</dbReference>
<reference evidence="4 5" key="1">
    <citation type="submission" date="2017-02" db="EMBL/GenBank/DDBJ databases">
        <title>Complete genome sequences of Mycobacterium kansasii strains isolated from rhesus macaques.</title>
        <authorList>
            <person name="Panda A."/>
            <person name="Nagaraj S."/>
            <person name="Zhao X."/>
            <person name="Tettelin H."/>
            <person name="Detolla L.J."/>
        </authorList>
    </citation>
    <scope>NUCLEOTIDE SEQUENCE [LARGE SCALE GENOMIC DNA]</scope>
    <source>
        <strain evidence="3 4">11-3469</strain>
        <strain evidence="2 5">11-3813</strain>
    </source>
</reference>
<reference evidence="1 6" key="2">
    <citation type="submission" date="2020-07" db="EMBL/GenBank/DDBJ databases">
        <title>Mycobacterium kansasii (former subtype) with zoonotic potential isolated from diseased indoor pet cat, Japan.</title>
        <authorList>
            <person name="Fukano H."/>
            <person name="Terazono T."/>
            <person name="Hoshino Y."/>
        </authorList>
    </citation>
    <scope>NUCLEOTIDE SEQUENCE [LARGE SCALE GENOMIC DNA]</scope>
    <source>
        <strain evidence="1 6">Kuro-I</strain>
    </source>
</reference>
<dbReference type="EMBL" id="MVBM01000002">
    <property type="protein sequence ID" value="OOK78425.1"/>
    <property type="molecule type" value="Genomic_DNA"/>
</dbReference>
<proteinExistence type="predicted"/>
<evidence type="ECO:0000313" key="4">
    <source>
        <dbReference type="Proteomes" id="UP000188532"/>
    </source>
</evidence>
<dbReference type="RefSeq" id="WP_023366471.1">
    <property type="nucleotide sequence ID" value="NZ_BLYZ01000002.1"/>
</dbReference>
<dbReference type="GeneID" id="29701060"/>
<evidence type="ECO:0000313" key="3">
    <source>
        <dbReference type="EMBL" id="OOK79992.1"/>
    </source>
</evidence>
<name>A0A1V3XGU3_MYCKA</name>
<evidence type="ECO:0000313" key="6">
    <source>
        <dbReference type="Proteomes" id="UP000516380"/>
    </source>
</evidence>
<evidence type="ECO:0000313" key="2">
    <source>
        <dbReference type="EMBL" id="OOK78425.1"/>
    </source>
</evidence>
<dbReference type="Proteomes" id="UP000189229">
    <property type="component" value="Unassembled WGS sequence"/>
</dbReference>
<protein>
    <submittedName>
        <fullName evidence="2">Uncharacterized protein</fullName>
    </submittedName>
</protein>
<dbReference type="Proteomes" id="UP000516380">
    <property type="component" value="Chromosome"/>
</dbReference>